<organism evidence="5 6">
    <name type="scientific">Parasedimentitalea marina</name>
    <dbReference type="NCBI Taxonomy" id="2483033"/>
    <lineage>
        <taxon>Bacteria</taxon>
        <taxon>Pseudomonadati</taxon>
        <taxon>Pseudomonadota</taxon>
        <taxon>Alphaproteobacteria</taxon>
        <taxon>Rhodobacterales</taxon>
        <taxon>Paracoccaceae</taxon>
        <taxon>Parasedimentitalea</taxon>
    </lineage>
</organism>
<dbReference type="CDD" id="cd06170">
    <property type="entry name" value="LuxR_C_like"/>
    <property type="match status" value="1"/>
</dbReference>
<dbReference type="EMBL" id="CP033219">
    <property type="protein sequence ID" value="AZV79477.1"/>
    <property type="molecule type" value="Genomic_DNA"/>
</dbReference>
<proteinExistence type="predicted"/>
<evidence type="ECO:0000256" key="2">
    <source>
        <dbReference type="ARBA" id="ARBA00023125"/>
    </source>
</evidence>
<keyword evidence="3" id="KW-0804">Transcription</keyword>
<dbReference type="KEGG" id="sedi:EBB79_17455"/>
<evidence type="ECO:0000259" key="4">
    <source>
        <dbReference type="PROSITE" id="PS50043"/>
    </source>
</evidence>
<dbReference type="PRINTS" id="PR00038">
    <property type="entry name" value="HTHLUXR"/>
</dbReference>
<keyword evidence="1" id="KW-0805">Transcription regulation</keyword>
<dbReference type="PANTHER" id="PTHR44688:SF16">
    <property type="entry name" value="DNA-BINDING TRANSCRIPTIONAL ACTIVATOR DEVR_DOSR"/>
    <property type="match status" value="1"/>
</dbReference>
<evidence type="ECO:0000256" key="1">
    <source>
        <dbReference type="ARBA" id="ARBA00023015"/>
    </source>
</evidence>
<dbReference type="InterPro" id="IPR036388">
    <property type="entry name" value="WH-like_DNA-bd_sf"/>
</dbReference>
<dbReference type="SUPFAM" id="SSF46894">
    <property type="entry name" value="C-terminal effector domain of the bipartite response regulators"/>
    <property type="match status" value="1"/>
</dbReference>
<dbReference type="InterPro" id="IPR016032">
    <property type="entry name" value="Sig_transdc_resp-reg_C-effctor"/>
</dbReference>
<dbReference type="GO" id="GO:0003677">
    <property type="term" value="F:DNA binding"/>
    <property type="evidence" value="ECO:0007669"/>
    <property type="project" value="UniProtKB-KW"/>
</dbReference>
<dbReference type="GO" id="GO:0006355">
    <property type="term" value="P:regulation of DNA-templated transcription"/>
    <property type="evidence" value="ECO:0007669"/>
    <property type="project" value="InterPro"/>
</dbReference>
<sequence>MIIDRKIKGALPDTKLSATALSQLSATIGTPTYVNAALDLARLETGASFISMFCQGDRDTPLLVGTTCVFGQRRADQAAKAYLRHSADDRNSALLAGASGLGDFLTLQHAANITSFTYRRDCYEQPGIAARLSLIRRTASFGLAVSLYSSTKDGVFLSQMQDRATAVLGLLLATTERHVAFSLKGKTWQGQDIQTRLAVTFPALTKREREVAAMTVKGRTAAEIAKILGLAETTIITHRKKAYRRMNVASLRELMATF</sequence>
<dbReference type="OrthoDB" id="343383at2"/>
<reference evidence="5 6" key="1">
    <citation type="submission" date="2018-10" db="EMBL/GenBank/DDBJ databases">
        <title>Parasedimentitalea marina sp. nov., a psychrophilic bacterium isolated from deep seawater of the New Britain Trench.</title>
        <authorList>
            <person name="Cao J."/>
        </authorList>
    </citation>
    <scope>NUCLEOTIDE SEQUENCE [LARGE SCALE GENOMIC DNA]</scope>
    <source>
        <strain evidence="5 6">W43</strain>
    </source>
</reference>
<dbReference type="RefSeq" id="WP_127750045.1">
    <property type="nucleotide sequence ID" value="NZ_CP033219.1"/>
</dbReference>
<name>A0A3T0N645_9RHOB</name>
<dbReference type="PROSITE" id="PS50043">
    <property type="entry name" value="HTH_LUXR_2"/>
    <property type="match status" value="1"/>
</dbReference>
<protein>
    <submittedName>
        <fullName evidence="5">LuxR family transcriptional regulator</fullName>
    </submittedName>
</protein>
<evidence type="ECO:0000256" key="3">
    <source>
        <dbReference type="ARBA" id="ARBA00023163"/>
    </source>
</evidence>
<keyword evidence="6" id="KW-1185">Reference proteome</keyword>
<dbReference type="InterPro" id="IPR000792">
    <property type="entry name" value="Tscrpt_reg_LuxR_C"/>
</dbReference>
<feature type="domain" description="HTH luxR-type" evidence="4">
    <location>
        <begin position="197"/>
        <end position="258"/>
    </location>
</feature>
<dbReference type="Proteomes" id="UP000283063">
    <property type="component" value="Chromosome"/>
</dbReference>
<evidence type="ECO:0000313" key="5">
    <source>
        <dbReference type="EMBL" id="AZV79477.1"/>
    </source>
</evidence>
<dbReference type="AlphaFoldDB" id="A0A3T0N645"/>
<dbReference type="PANTHER" id="PTHR44688">
    <property type="entry name" value="DNA-BINDING TRANSCRIPTIONAL ACTIVATOR DEVR_DOSR"/>
    <property type="match status" value="1"/>
</dbReference>
<accession>A0A3T0N645</accession>
<keyword evidence="2" id="KW-0238">DNA-binding</keyword>
<dbReference type="Pfam" id="PF00196">
    <property type="entry name" value="GerE"/>
    <property type="match status" value="1"/>
</dbReference>
<dbReference type="Gene3D" id="1.10.10.10">
    <property type="entry name" value="Winged helix-like DNA-binding domain superfamily/Winged helix DNA-binding domain"/>
    <property type="match status" value="1"/>
</dbReference>
<evidence type="ECO:0000313" key="6">
    <source>
        <dbReference type="Proteomes" id="UP000283063"/>
    </source>
</evidence>
<dbReference type="SMART" id="SM00421">
    <property type="entry name" value="HTH_LUXR"/>
    <property type="match status" value="1"/>
</dbReference>
<gene>
    <name evidence="5" type="ORF">EBB79_17455</name>
</gene>